<gene>
    <name evidence="1" type="ORF">Tco_0704648</name>
</gene>
<evidence type="ECO:0000313" key="1">
    <source>
        <dbReference type="EMBL" id="GJS71807.1"/>
    </source>
</evidence>
<reference evidence="1" key="1">
    <citation type="journal article" date="2022" name="Int. J. Mol. Sci.">
        <title>Draft Genome of Tanacetum Coccineum: Genomic Comparison of Closely Related Tanacetum-Family Plants.</title>
        <authorList>
            <person name="Yamashiro T."/>
            <person name="Shiraishi A."/>
            <person name="Nakayama K."/>
            <person name="Satake H."/>
        </authorList>
    </citation>
    <scope>NUCLEOTIDE SEQUENCE</scope>
</reference>
<dbReference type="Proteomes" id="UP001151760">
    <property type="component" value="Unassembled WGS sequence"/>
</dbReference>
<sequence length="187" mass="20323">MAFQLSGVPETIMEATFTKGPKPALRAALKAAIKVMNPKGGPRELSDRSTRRWEGLPRSTLRPADILVFGWAGGKHACVDLTGVSPLVGLRDNGFVAGQAALKAESSKVAKHEKACLENQHVFIPFAFDTFGFLAPEADEFLNRVQRVVQSNFSTPKTQNFIFSRIDFAIQKGVAAQLVARLSAILL</sequence>
<accession>A0ABQ4Y334</accession>
<organism evidence="1 2">
    <name type="scientific">Tanacetum coccineum</name>
    <dbReference type="NCBI Taxonomy" id="301880"/>
    <lineage>
        <taxon>Eukaryota</taxon>
        <taxon>Viridiplantae</taxon>
        <taxon>Streptophyta</taxon>
        <taxon>Embryophyta</taxon>
        <taxon>Tracheophyta</taxon>
        <taxon>Spermatophyta</taxon>
        <taxon>Magnoliopsida</taxon>
        <taxon>eudicotyledons</taxon>
        <taxon>Gunneridae</taxon>
        <taxon>Pentapetalae</taxon>
        <taxon>asterids</taxon>
        <taxon>campanulids</taxon>
        <taxon>Asterales</taxon>
        <taxon>Asteraceae</taxon>
        <taxon>Asteroideae</taxon>
        <taxon>Anthemideae</taxon>
        <taxon>Anthemidinae</taxon>
        <taxon>Tanacetum</taxon>
    </lineage>
</organism>
<keyword evidence="2" id="KW-1185">Reference proteome</keyword>
<dbReference type="PANTHER" id="PTHR48462">
    <property type="entry name" value="PROTEIN, PUTATIVE-RELATED"/>
    <property type="match status" value="1"/>
</dbReference>
<dbReference type="PANTHER" id="PTHR48462:SF1">
    <property type="entry name" value="PROTEIN, PUTATIVE-RELATED"/>
    <property type="match status" value="1"/>
</dbReference>
<name>A0ABQ4Y334_9ASTR</name>
<reference evidence="1" key="2">
    <citation type="submission" date="2022-01" db="EMBL/GenBank/DDBJ databases">
        <authorList>
            <person name="Yamashiro T."/>
            <person name="Shiraishi A."/>
            <person name="Satake H."/>
            <person name="Nakayama K."/>
        </authorList>
    </citation>
    <scope>NUCLEOTIDE SEQUENCE</scope>
</reference>
<evidence type="ECO:0000313" key="2">
    <source>
        <dbReference type="Proteomes" id="UP001151760"/>
    </source>
</evidence>
<comment type="caution">
    <text evidence="1">The sequence shown here is derived from an EMBL/GenBank/DDBJ whole genome shotgun (WGS) entry which is preliminary data.</text>
</comment>
<protein>
    <submittedName>
        <fullName evidence="1">Uncharacterized protein</fullName>
    </submittedName>
</protein>
<dbReference type="EMBL" id="BQNB010010032">
    <property type="protein sequence ID" value="GJS71807.1"/>
    <property type="molecule type" value="Genomic_DNA"/>
</dbReference>
<proteinExistence type="predicted"/>